<sequence length="167" mass="19392">MSRSEPNFRQYQVTYHHIIPKSLLKRFWNKVACYHHGYLIGLVEILGDMAPYYAFWLKKARVSDTQTWLHFIINPESLEGVRSSGEAQESWDALKAAYLWMPGNVVKGPQPQQRVNDPGNRLDIDVCWYHSCLKGSSICNFIAYTYQAIDQYMETSDEVVLAAPWRD</sequence>
<gene>
    <name evidence="1" type="ORF">Vbra_17926</name>
</gene>
<dbReference type="Proteomes" id="UP000041254">
    <property type="component" value="Unassembled WGS sequence"/>
</dbReference>
<protein>
    <submittedName>
        <fullName evidence="1">Uncharacterized protein</fullName>
    </submittedName>
</protein>
<dbReference type="AlphaFoldDB" id="A0A0G4GJ47"/>
<keyword evidence="2" id="KW-1185">Reference proteome</keyword>
<evidence type="ECO:0000313" key="2">
    <source>
        <dbReference type="Proteomes" id="UP000041254"/>
    </source>
</evidence>
<proteinExistence type="predicted"/>
<organism evidence="1 2">
    <name type="scientific">Vitrella brassicaformis (strain CCMP3155)</name>
    <dbReference type="NCBI Taxonomy" id="1169540"/>
    <lineage>
        <taxon>Eukaryota</taxon>
        <taxon>Sar</taxon>
        <taxon>Alveolata</taxon>
        <taxon>Colpodellida</taxon>
        <taxon>Vitrellaceae</taxon>
        <taxon>Vitrella</taxon>
    </lineage>
</organism>
<accession>A0A0G4GJ47</accession>
<dbReference type="EMBL" id="CDMY01000680">
    <property type="protein sequence ID" value="CEM29778.1"/>
    <property type="molecule type" value="Genomic_DNA"/>
</dbReference>
<name>A0A0G4GJ47_VITBC</name>
<dbReference type="PhylomeDB" id="A0A0G4GJ47"/>
<dbReference type="InParanoid" id="A0A0G4GJ47"/>
<evidence type="ECO:0000313" key="1">
    <source>
        <dbReference type="EMBL" id="CEM29778.1"/>
    </source>
</evidence>
<reference evidence="1 2" key="1">
    <citation type="submission" date="2014-11" db="EMBL/GenBank/DDBJ databases">
        <authorList>
            <person name="Zhu J."/>
            <person name="Qi W."/>
            <person name="Song R."/>
        </authorList>
    </citation>
    <scope>NUCLEOTIDE SEQUENCE [LARGE SCALE GENOMIC DNA]</scope>
</reference>
<dbReference type="VEuPathDB" id="CryptoDB:Vbra_17926"/>